<dbReference type="SUPFAM" id="SSF47226">
    <property type="entry name" value="Histidine-containing phosphotransfer domain, HPT domain"/>
    <property type="match status" value="1"/>
</dbReference>
<accession>A0A0H2L7U7</accession>
<proteinExistence type="predicted"/>
<dbReference type="STRING" id="264251.FB00_00090"/>
<name>A0A0H2L7U7_9MICO</name>
<dbReference type="Proteomes" id="UP000035265">
    <property type="component" value="Unassembled WGS sequence"/>
</dbReference>
<evidence type="ECO:0000313" key="2">
    <source>
        <dbReference type="EMBL" id="KLN36287.1"/>
    </source>
</evidence>
<comment type="caution">
    <text evidence="2">The sequence shown here is derived from an EMBL/GenBank/DDBJ whole genome shotgun (WGS) entry which is preliminary data.</text>
</comment>
<evidence type="ECO:0000259" key="1">
    <source>
        <dbReference type="Pfam" id="PF01627"/>
    </source>
</evidence>
<reference evidence="2 3" key="1">
    <citation type="submission" date="2014-05" db="EMBL/GenBank/DDBJ databases">
        <title>Cellulosimicrobium funkei U11 genome.</title>
        <authorList>
            <person name="Hu C."/>
            <person name="Gong Y."/>
            <person name="Wan W."/>
            <person name="Jiang M."/>
        </authorList>
    </citation>
    <scope>NUCLEOTIDE SEQUENCE [LARGE SCALE GENOMIC DNA]</scope>
    <source>
        <strain evidence="2 3">U11</strain>
    </source>
</reference>
<dbReference type="PATRIC" id="fig|264251.5.peg.18"/>
<keyword evidence="3" id="KW-1185">Reference proteome</keyword>
<organism evidence="2 3">
    <name type="scientific">Cellulosimicrobium funkei</name>
    <dbReference type="NCBI Taxonomy" id="264251"/>
    <lineage>
        <taxon>Bacteria</taxon>
        <taxon>Bacillati</taxon>
        <taxon>Actinomycetota</taxon>
        <taxon>Actinomycetes</taxon>
        <taxon>Micrococcales</taxon>
        <taxon>Promicromonosporaceae</taxon>
        <taxon>Cellulosimicrobium</taxon>
    </lineage>
</organism>
<evidence type="ECO:0000313" key="3">
    <source>
        <dbReference type="Proteomes" id="UP000035265"/>
    </source>
</evidence>
<dbReference type="AlphaFoldDB" id="A0A0H2L7U7"/>
<protein>
    <recommendedName>
        <fullName evidence="1">HPt domain-containing protein</fullName>
    </recommendedName>
</protein>
<gene>
    <name evidence="2" type="ORF">FB00_00090</name>
</gene>
<dbReference type="Pfam" id="PF01627">
    <property type="entry name" value="Hpt"/>
    <property type="match status" value="1"/>
</dbReference>
<dbReference type="EMBL" id="JNBQ01000001">
    <property type="protein sequence ID" value="KLN36287.1"/>
    <property type="molecule type" value="Genomic_DNA"/>
</dbReference>
<dbReference type="InterPro" id="IPR036641">
    <property type="entry name" value="HPT_dom_sf"/>
</dbReference>
<dbReference type="RefSeq" id="WP_047230851.1">
    <property type="nucleotide sequence ID" value="NZ_JNBQ01000001.1"/>
</dbReference>
<dbReference type="InterPro" id="IPR008207">
    <property type="entry name" value="Sig_transdc_His_kin_Hpt_dom"/>
</dbReference>
<sequence length="117" mass="12091">MVVVTAASGGEEDRLDGVLRVLRERARARNAERVENVTRLLRSGAAGPPTPEAVLEAASLCHAVAGSAGTFGDDRTTAAARALETALRAGEHRAVGPSLHRLRALTTGVGDVRDPGS</sequence>
<feature type="domain" description="HPt" evidence="1">
    <location>
        <begin position="27"/>
        <end position="106"/>
    </location>
</feature>
<dbReference type="GO" id="GO:0000160">
    <property type="term" value="P:phosphorelay signal transduction system"/>
    <property type="evidence" value="ECO:0007669"/>
    <property type="project" value="InterPro"/>
</dbReference>
<dbReference type="Gene3D" id="1.20.120.160">
    <property type="entry name" value="HPT domain"/>
    <property type="match status" value="1"/>
</dbReference>